<keyword evidence="4" id="KW-1185">Reference proteome</keyword>
<dbReference type="InterPro" id="IPR001087">
    <property type="entry name" value="GDSL"/>
</dbReference>
<dbReference type="Proteomes" id="UP001552299">
    <property type="component" value="Unassembled WGS sequence"/>
</dbReference>
<dbReference type="PANTHER" id="PTHR45642:SF12">
    <property type="entry name" value="OS09G0132900 PROTEIN"/>
    <property type="match status" value="1"/>
</dbReference>
<feature type="region of interest" description="Disordered" evidence="2">
    <location>
        <begin position="90"/>
        <end position="114"/>
    </location>
</feature>
<dbReference type="Pfam" id="PF00657">
    <property type="entry name" value="Lipase_GDSL"/>
    <property type="match status" value="1"/>
</dbReference>
<gene>
    <name evidence="3" type="ORF">M5K25_002752</name>
</gene>
<accession>A0ABD0VPB2</accession>
<evidence type="ECO:0000313" key="3">
    <source>
        <dbReference type="EMBL" id="KAL0926513.1"/>
    </source>
</evidence>
<dbReference type="EMBL" id="JANQDX010000003">
    <property type="protein sequence ID" value="KAL0926513.1"/>
    <property type="molecule type" value="Genomic_DNA"/>
</dbReference>
<dbReference type="CDD" id="cd01837">
    <property type="entry name" value="SGNH_plant_lipase_like"/>
    <property type="match status" value="1"/>
</dbReference>
<evidence type="ECO:0000256" key="2">
    <source>
        <dbReference type="SAM" id="MobiDB-lite"/>
    </source>
</evidence>
<dbReference type="InterPro" id="IPR050592">
    <property type="entry name" value="GDSL_lipolytic_enzyme"/>
</dbReference>
<comment type="similarity">
    <text evidence="1">Belongs to the 'GDSL' lipolytic enzyme family.</text>
</comment>
<comment type="caution">
    <text evidence="3">The sequence shown here is derived from an EMBL/GenBank/DDBJ whole genome shotgun (WGS) entry which is preliminary data.</text>
</comment>
<dbReference type="Gene3D" id="3.40.50.1110">
    <property type="entry name" value="SGNH hydrolase"/>
    <property type="match status" value="1"/>
</dbReference>
<dbReference type="SUPFAM" id="SSF52266">
    <property type="entry name" value="SGNH hydrolase"/>
    <property type="match status" value="1"/>
</dbReference>
<sequence length="471" mass="53008">MSKKIHQRCRTYPRLFVRALLEPCFIALTCVEEIERIHQGYRTYPRLSIRALLDDVNMCGRGRENPSRKQNLSESPNNIVVTKTSYFFSSSSSSSSSDNQPEQNNNLQGQKQKNNLKTSTVKMPEWCSSLFFLLQLVLLRSSAAKVPVIIVFGDSTVDSGNNNFVNTVVKSNYEPYGRDFDGGKPTGRFSNGRLATDFISQAFNLSPAIPAYLDPAYGIKDFANGVCFASAGTGYDNATSNVASAIPLWKELEYFKDYIGKLKGFQGEAKARETIGEGLYIISIGTNDFLENYFAVPVRSSALTVEQYQSFLIGIAKWFVNEIYVLGARKIELTGLSPMGCLPLERSINSRLFQFDECNQDYNRVAREFNVELQKLVEKLSMERPDLRLVYSNIYDFFDTVINSPFSYGFEVADVGCCGASGLMEMGYLCKIPLTCKNADKYVFWDAIHPTQKMNKLVADYIVNTTLARFM</sequence>
<dbReference type="InterPro" id="IPR036514">
    <property type="entry name" value="SGNH_hydro_sf"/>
</dbReference>
<evidence type="ECO:0008006" key="5">
    <source>
        <dbReference type="Google" id="ProtNLM"/>
    </source>
</evidence>
<reference evidence="3 4" key="1">
    <citation type="journal article" date="2024" name="Plant Biotechnol. J.">
        <title>Dendrobium thyrsiflorum genome and its molecular insights into genes involved in important horticultural traits.</title>
        <authorList>
            <person name="Chen B."/>
            <person name="Wang J.Y."/>
            <person name="Zheng P.J."/>
            <person name="Li K.L."/>
            <person name="Liang Y.M."/>
            <person name="Chen X.F."/>
            <person name="Zhang C."/>
            <person name="Zhao X."/>
            <person name="He X."/>
            <person name="Zhang G.Q."/>
            <person name="Liu Z.J."/>
            <person name="Xu Q."/>
        </authorList>
    </citation>
    <scope>NUCLEOTIDE SEQUENCE [LARGE SCALE GENOMIC DNA]</scope>
    <source>
        <strain evidence="3">GZMU011</strain>
    </source>
</reference>
<evidence type="ECO:0000256" key="1">
    <source>
        <dbReference type="ARBA" id="ARBA00008668"/>
    </source>
</evidence>
<evidence type="ECO:0000313" key="4">
    <source>
        <dbReference type="Proteomes" id="UP001552299"/>
    </source>
</evidence>
<dbReference type="PANTHER" id="PTHR45642">
    <property type="entry name" value="GDSL ESTERASE/LIPASE EXL3"/>
    <property type="match status" value="1"/>
</dbReference>
<name>A0ABD0VPB2_DENTH</name>
<protein>
    <recommendedName>
        <fullName evidence="5">GDSL esterase/lipase</fullName>
    </recommendedName>
</protein>
<dbReference type="AlphaFoldDB" id="A0ABD0VPB2"/>
<proteinExistence type="inferred from homology"/>
<dbReference type="InterPro" id="IPR035669">
    <property type="entry name" value="SGNH_plant_lipase-like"/>
</dbReference>
<organism evidence="3 4">
    <name type="scientific">Dendrobium thyrsiflorum</name>
    <name type="common">Pinecone-like raceme dendrobium</name>
    <name type="synonym">Orchid</name>
    <dbReference type="NCBI Taxonomy" id="117978"/>
    <lineage>
        <taxon>Eukaryota</taxon>
        <taxon>Viridiplantae</taxon>
        <taxon>Streptophyta</taxon>
        <taxon>Embryophyta</taxon>
        <taxon>Tracheophyta</taxon>
        <taxon>Spermatophyta</taxon>
        <taxon>Magnoliopsida</taxon>
        <taxon>Liliopsida</taxon>
        <taxon>Asparagales</taxon>
        <taxon>Orchidaceae</taxon>
        <taxon>Epidendroideae</taxon>
        <taxon>Malaxideae</taxon>
        <taxon>Dendrobiinae</taxon>
        <taxon>Dendrobium</taxon>
    </lineage>
</organism>
<dbReference type="FunFam" id="3.40.50.1110:FF:000003">
    <property type="entry name" value="GDSL esterase/lipase APG"/>
    <property type="match status" value="1"/>
</dbReference>